<feature type="domain" description="Aminoglycoside phosphotransferase" evidence="1">
    <location>
        <begin position="35"/>
        <end position="215"/>
    </location>
</feature>
<evidence type="ECO:0000313" key="3">
    <source>
        <dbReference type="Proteomes" id="UP000246058"/>
    </source>
</evidence>
<dbReference type="InterPro" id="IPR002575">
    <property type="entry name" value="Aminoglycoside_PTrfase"/>
</dbReference>
<evidence type="ECO:0000313" key="2">
    <source>
        <dbReference type="EMBL" id="AWN38247.1"/>
    </source>
</evidence>
<dbReference type="EMBL" id="CP029551">
    <property type="protein sequence ID" value="AWN38247.1"/>
    <property type="molecule type" value="Genomic_DNA"/>
</dbReference>
<dbReference type="Pfam" id="PF01636">
    <property type="entry name" value="APH"/>
    <property type="match status" value="1"/>
</dbReference>
<sequence length="283" mass="30138">MPGQASPHVLSSIPLAPDPAHRLGIGRSAEVFADAPGRVLKLFVEGSDPEAIAAEFRAARLAHGQGLPAPRAHAVVAHGARTGILFDRVEGRSLLRHCGMRPDRVMLGFRSLALLQRRIHARSGAGLPDQRAVLREGIVRARISEGARTAALARLERLPGGEALCHGDLHPENVLVTPGGWRVVDWQKAVAGHPAADAARTAMLIRFGRVVDGPRAAATAAPLRALVAFWYTLCYRRGPGPRVGLADIRAWTLPVAAARLAGRIAENEDALRAEVERLAAEAA</sequence>
<dbReference type="KEGG" id="meti:DK427_22965"/>
<dbReference type="OrthoDB" id="179763at2"/>
<dbReference type="Gene3D" id="3.90.1200.10">
    <property type="match status" value="1"/>
</dbReference>
<keyword evidence="2" id="KW-0808">Transferase</keyword>
<proteinExistence type="predicted"/>
<dbReference type="SUPFAM" id="SSF56112">
    <property type="entry name" value="Protein kinase-like (PK-like)"/>
    <property type="match status" value="1"/>
</dbReference>
<accession>A0A2U8VWS0</accession>
<dbReference type="GO" id="GO:0016740">
    <property type="term" value="F:transferase activity"/>
    <property type="evidence" value="ECO:0007669"/>
    <property type="project" value="UniProtKB-KW"/>
</dbReference>
<protein>
    <submittedName>
        <fullName evidence="2">Aminoglycoside phosphotransferase family protein</fullName>
    </submittedName>
</protein>
<dbReference type="InterPro" id="IPR011009">
    <property type="entry name" value="Kinase-like_dom_sf"/>
</dbReference>
<keyword evidence="3" id="KW-1185">Reference proteome</keyword>
<dbReference type="RefSeq" id="WP_109953404.1">
    <property type="nucleotide sequence ID" value="NZ_CP029551.1"/>
</dbReference>
<name>A0A2U8VWS0_9HYPH</name>
<reference evidence="2 3" key="1">
    <citation type="submission" date="2018-05" db="EMBL/GenBank/DDBJ databases">
        <title>Complete Genome Sequence of Methylobacterium sp. 17Sr1-43.</title>
        <authorList>
            <person name="Srinivasan S."/>
        </authorList>
    </citation>
    <scope>NUCLEOTIDE SEQUENCE [LARGE SCALE GENOMIC DNA]</scope>
    <source>
        <strain evidence="2 3">17Sr1-43</strain>
    </source>
</reference>
<evidence type="ECO:0000259" key="1">
    <source>
        <dbReference type="Pfam" id="PF01636"/>
    </source>
</evidence>
<dbReference type="AlphaFoldDB" id="A0A2U8VWS0"/>
<organism evidence="2 3">
    <name type="scientific">Methylobacterium radiodurans</name>
    <dbReference type="NCBI Taxonomy" id="2202828"/>
    <lineage>
        <taxon>Bacteria</taxon>
        <taxon>Pseudomonadati</taxon>
        <taxon>Pseudomonadota</taxon>
        <taxon>Alphaproteobacteria</taxon>
        <taxon>Hyphomicrobiales</taxon>
        <taxon>Methylobacteriaceae</taxon>
        <taxon>Methylobacterium</taxon>
    </lineage>
</organism>
<dbReference type="Proteomes" id="UP000246058">
    <property type="component" value="Chromosome"/>
</dbReference>
<gene>
    <name evidence="2" type="ORF">DK427_22965</name>
</gene>